<evidence type="ECO:0000256" key="5">
    <source>
        <dbReference type="SAM" id="SignalP"/>
    </source>
</evidence>
<comment type="pathway">
    <text evidence="1">Glycan metabolism; L-arabinan degradation.</text>
</comment>
<dbReference type="InterPro" id="IPR023296">
    <property type="entry name" value="Glyco_hydro_beta-prop_sf"/>
</dbReference>
<dbReference type="Gene3D" id="2.60.120.200">
    <property type="match status" value="1"/>
</dbReference>
<evidence type="ECO:0000256" key="2">
    <source>
        <dbReference type="ARBA" id="ARBA00009865"/>
    </source>
</evidence>
<evidence type="ECO:0000313" key="8">
    <source>
        <dbReference type="Proteomes" id="UP000722989"/>
    </source>
</evidence>
<reference evidence="7 8" key="1">
    <citation type="submission" date="2020-03" db="EMBL/GenBank/DDBJ databases">
        <title>WGS of the type strain of Planosporangium spp.</title>
        <authorList>
            <person name="Thawai C."/>
        </authorList>
    </citation>
    <scope>NUCLEOTIDE SEQUENCE [LARGE SCALE GENOMIC DNA]</scope>
    <source>
        <strain evidence="7 8">TBRC 5610</strain>
    </source>
</reference>
<evidence type="ECO:0000256" key="4">
    <source>
        <dbReference type="ARBA" id="ARBA00023295"/>
    </source>
</evidence>
<keyword evidence="3" id="KW-0378">Hydrolase</keyword>
<keyword evidence="5" id="KW-0732">Signal</keyword>
<dbReference type="CDD" id="cd18616">
    <property type="entry name" value="GH43_ABN-like"/>
    <property type="match status" value="1"/>
</dbReference>
<comment type="similarity">
    <text evidence="2">Belongs to the glycosyl hydrolase 43 family.</text>
</comment>
<feature type="signal peptide" evidence="5">
    <location>
        <begin position="1"/>
        <end position="22"/>
    </location>
</feature>
<gene>
    <name evidence="7" type="ORF">HC031_02115</name>
</gene>
<dbReference type="SUPFAM" id="SSF75005">
    <property type="entry name" value="Arabinanase/levansucrase/invertase"/>
    <property type="match status" value="1"/>
</dbReference>
<feature type="chain" id="PRO_5045932219" evidence="5">
    <location>
        <begin position="23"/>
        <end position="730"/>
    </location>
</feature>
<dbReference type="Pfam" id="PF17851">
    <property type="entry name" value="GH43_C2"/>
    <property type="match status" value="1"/>
</dbReference>
<name>A0ABX0XRV7_9ACTN</name>
<dbReference type="Proteomes" id="UP000722989">
    <property type="component" value="Unassembled WGS sequence"/>
</dbReference>
<dbReference type="PANTHER" id="PTHR43301:SF3">
    <property type="entry name" value="ARABINAN ENDO-1,5-ALPHA-L-ARABINOSIDASE A-RELATED"/>
    <property type="match status" value="1"/>
</dbReference>
<dbReference type="Pfam" id="PF04616">
    <property type="entry name" value="Glyco_hydro_43"/>
    <property type="match status" value="1"/>
</dbReference>
<dbReference type="InterPro" id="IPR013320">
    <property type="entry name" value="ConA-like_dom_sf"/>
</dbReference>
<evidence type="ECO:0000313" key="7">
    <source>
        <dbReference type="EMBL" id="NJC68523.1"/>
    </source>
</evidence>
<dbReference type="InterPro" id="IPR050727">
    <property type="entry name" value="GH43_arabinanases"/>
</dbReference>
<sequence length="730" mass="77094">MALALTLPAIALPALTASAASAASTQRAATYTNPVSSGFADTFADPTVIRGQDGYWYAYGTSDPLRSGEGTPHRVPVGRSSDLTTWTFAGDALGAANSRPPFAAADASYWAPDVRYLDGRYVMYYTVTDTTTAPGGSAIGVSTAPTPSGPWTAEPQPVIAPRPGGGGGYLWTFDPAEFTDSDGTRYLYYGSYYGGVYVTRLSADGLHAVGAATMVAIDNKYEGTYVVHRDGYYYLFASSANCCAGPTTGYSVSVGRATSPTGPFVDANGVALTASRVGGTPVVTQNGNRWVGTGHNGLVTDLSGQDYLVYHAIDRNSPYLDQPYGINRRPMLLDRLDWIDGWPTVRAGAGASDTPQPAPVTAGDETFATRPGWLPSSWQVTDGYATGTGVAYRDQRVEGDVRVEADLRPTAGAAAGVVVGSATAWLDRAAGLLVVDAGAGRRAAVALPAGLDYGTWHNVAVEVRHGQLTAALTEARQSGPIVSVTLTLPPNVTEGRLGIAGRGRADVDNVSAAKLYRPVTRTVAAPRTGHLVYADEFTGSAPGPGWSWVRRDNAVTVAGGQLNWPVENADLTGTANSAGVLLRDAPAGDYTVETKVTLDLGENTVRNYQQAGLVAYANDDDFVRLCQVAIWNTRQIEYGHEMPYAGQLSYGGVTLGTPATTTWLRLVHTTDPKTGEHRFRAASSADGRHWTWSGVWTFPADVTPRIGLVAHGGAQPAVTAQFDYVRIYQP</sequence>
<protein>
    <submittedName>
        <fullName evidence="7">Family 43 glycosylhydrolase</fullName>
    </submittedName>
</protein>
<evidence type="ECO:0000259" key="6">
    <source>
        <dbReference type="Pfam" id="PF17851"/>
    </source>
</evidence>
<dbReference type="Gene3D" id="2.60.120.560">
    <property type="entry name" value="Exo-inulinase, domain 1"/>
    <property type="match status" value="1"/>
</dbReference>
<evidence type="ECO:0000256" key="1">
    <source>
        <dbReference type="ARBA" id="ARBA00004834"/>
    </source>
</evidence>
<dbReference type="InterPro" id="IPR006710">
    <property type="entry name" value="Glyco_hydro_43"/>
</dbReference>
<accession>A0ABX0XRV7</accession>
<evidence type="ECO:0000256" key="3">
    <source>
        <dbReference type="ARBA" id="ARBA00022801"/>
    </source>
</evidence>
<keyword evidence="8" id="KW-1185">Reference proteome</keyword>
<dbReference type="SUPFAM" id="SSF49899">
    <property type="entry name" value="Concanavalin A-like lectins/glucanases"/>
    <property type="match status" value="1"/>
</dbReference>
<dbReference type="PANTHER" id="PTHR43301">
    <property type="entry name" value="ARABINAN ENDO-1,5-ALPHA-L-ARABINOSIDASE"/>
    <property type="match status" value="1"/>
</dbReference>
<keyword evidence="4" id="KW-0326">Glycosidase</keyword>
<proteinExistence type="inferred from homology"/>
<dbReference type="Gene3D" id="2.115.10.20">
    <property type="entry name" value="Glycosyl hydrolase domain, family 43"/>
    <property type="match status" value="1"/>
</dbReference>
<feature type="domain" description="Beta-xylosidase C-terminal Concanavalin A-like" evidence="6">
    <location>
        <begin position="535"/>
        <end position="726"/>
    </location>
</feature>
<dbReference type="InterPro" id="IPR041542">
    <property type="entry name" value="GH43_C2"/>
</dbReference>
<organism evidence="7 8">
    <name type="scientific">Planosporangium thailandense</name>
    <dbReference type="NCBI Taxonomy" id="765197"/>
    <lineage>
        <taxon>Bacteria</taxon>
        <taxon>Bacillati</taxon>
        <taxon>Actinomycetota</taxon>
        <taxon>Actinomycetes</taxon>
        <taxon>Micromonosporales</taxon>
        <taxon>Micromonosporaceae</taxon>
        <taxon>Planosporangium</taxon>
    </lineage>
</organism>
<dbReference type="EMBL" id="JAATVY010000001">
    <property type="protein sequence ID" value="NJC68523.1"/>
    <property type="molecule type" value="Genomic_DNA"/>
</dbReference>
<comment type="caution">
    <text evidence="7">The sequence shown here is derived from an EMBL/GenBank/DDBJ whole genome shotgun (WGS) entry which is preliminary data.</text>
</comment>